<evidence type="ECO:0000256" key="2">
    <source>
        <dbReference type="ARBA" id="ARBA00022803"/>
    </source>
</evidence>
<feature type="repeat" description="TPR" evidence="3">
    <location>
        <begin position="219"/>
        <end position="252"/>
    </location>
</feature>
<gene>
    <name evidence="5" type="ORF">DB32_006267</name>
</gene>
<dbReference type="Pfam" id="PF13432">
    <property type="entry name" value="TPR_16"/>
    <property type="match status" value="1"/>
</dbReference>
<dbReference type="RefSeq" id="WP_053236202.1">
    <property type="nucleotide sequence ID" value="NZ_CP011125.1"/>
</dbReference>
<dbReference type="Pfam" id="PF13181">
    <property type="entry name" value="TPR_8"/>
    <property type="match status" value="1"/>
</dbReference>
<dbReference type="SMART" id="SM00028">
    <property type="entry name" value="TPR"/>
    <property type="match status" value="6"/>
</dbReference>
<evidence type="ECO:0000256" key="3">
    <source>
        <dbReference type="PROSITE-ProRule" id="PRU00339"/>
    </source>
</evidence>
<protein>
    <submittedName>
        <fullName evidence="5">TPR repeat protein</fullName>
    </submittedName>
</protein>
<dbReference type="STRING" id="927083.DB32_006267"/>
<dbReference type="SUPFAM" id="SSF48452">
    <property type="entry name" value="TPR-like"/>
    <property type="match status" value="1"/>
</dbReference>
<dbReference type="InterPro" id="IPR052346">
    <property type="entry name" value="O-mannosyl-transferase_TMTC"/>
</dbReference>
<keyword evidence="6" id="KW-1185">Reference proteome</keyword>
<dbReference type="Gene3D" id="1.25.40.10">
    <property type="entry name" value="Tetratricopeptide repeat domain"/>
    <property type="match status" value="3"/>
</dbReference>
<feature type="repeat" description="TPR" evidence="3">
    <location>
        <begin position="287"/>
        <end position="320"/>
    </location>
</feature>
<organism evidence="5 6">
    <name type="scientific">Sandaracinus amylolyticus</name>
    <dbReference type="NCBI Taxonomy" id="927083"/>
    <lineage>
        <taxon>Bacteria</taxon>
        <taxon>Pseudomonadati</taxon>
        <taxon>Myxococcota</taxon>
        <taxon>Polyangia</taxon>
        <taxon>Polyangiales</taxon>
        <taxon>Sandaracinaceae</taxon>
        <taxon>Sandaracinus</taxon>
    </lineage>
</organism>
<dbReference type="PROSITE" id="PS50005">
    <property type="entry name" value="TPR"/>
    <property type="match status" value="4"/>
</dbReference>
<dbReference type="KEGG" id="samy:DB32_006267"/>
<reference evidence="5 6" key="1">
    <citation type="submission" date="2015-03" db="EMBL/GenBank/DDBJ databases">
        <title>Genome assembly of Sandaracinus amylolyticus DSM 53668.</title>
        <authorList>
            <person name="Sharma G."/>
            <person name="Subramanian S."/>
        </authorList>
    </citation>
    <scope>NUCLEOTIDE SEQUENCE [LARGE SCALE GENOMIC DNA]</scope>
    <source>
        <strain evidence="5 6">DSM 53668</strain>
    </source>
</reference>
<dbReference type="InterPro" id="IPR019734">
    <property type="entry name" value="TPR_rpt"/>
</dbReference>
<feature type="repeat" description="TPR" evidence="3">
    <location>
        <begin position="253"/>
        <end position="286"/>
    </location>
</feature>
<sequence length="385" mass="41531">MVRPTIARVLRALCVIAMLGGCGGAPSGAGETTTTARTELPPVDPAALREFQAGVRAMQEGGRPAMRRARERFEAAIAIDPNLWEAHYDLGVVQRDAGELREAAASFEAARAIQPASGEVLAALAETRYALGERDAAADLLRAYVTQHPESIPVRVALATVLRERGDHDGALAQAREVLVRDPRNVRALAEIGRIYRAREQYDVAELVVRKAVEIQDAADLHNDLGLIQLARGDTQAAFEEFQRAIALDARFAPAHLNQGAVLLRAGDYAGAATEYRAVLAADPDHLDARVALGAALRAQGEHAQARREYERVLEAAPNHAAATFNLAMVLADFLDERPRARELFVRFLELAPSGSEYRATAQRYIDEIPAPAPASPPRAAGAAR</sequence>
<dbReference type="PANTHER" id="PTHR44227:SF3">
    <property type="entry name" value="PROTEIN O-MANNOSYL-TRANSFERASE TMTC4"/>
    <property type="match status" value="1"/>
</dbReference>
<evidence type="ECO:0000256" key="1">
    <source>
        <dbReference type="ARBA" id="ARBA00022737"/>
    </source>
</evidence>
<keyword evidence="1" id="KW-0677">Repeat</keyword>
<dbReference type="AlphaFoldDB" id="A0A0F6W707"/>
<dbReference type="EMBL" id="CP011125">
    <property type="protein sequence ID" value="AKF09118.1"/>
    <property type="molecule type" value="Genomic_DNA"/>
</dbReference>
<keyword evidence="4" id="KW-0732">Signal</keyword>
<dbReference type="Proteomes" id="UP000034883">
    <property type="component" value="Chromosome"/>
</dbReference>
<dbReference type="InterPro" id="IPR011990">
    <property type="entry name" value="TPR-like_helical_dom_sf"/>
</dbReference>
<dbReference type="PROSITE" id="PS51257">
    <property type="entry name" value="PROKAR_LIPOPROTEIN"/>
    <property type="match status" value="1"/>
</dbReference>
<proteinExistence type="predicted"/>
<accession>A0A0F6W707</accession>
<evidence type="ECO:0000256" key="4">
    <source>
        <dbReference type="SAM" id="SignalP"/>
    </source>
</evidence>
<feature type="chain" id="PRO_5002511633" evidence="4">
    <location>
        <begin position="30"/>
        <end position="385"/>
    </location>
</feature>
<keyword evidence="2 3" id="KW-0802">TPR repeat</keyword>
<evidence type="ECO:0000313" key="6">
    <source>
        <dbReference type="Proteomes" id="UP000034883"/>
    </source>
</evidence>
<evidence type="ECO:0000313" key="5">
    <source>
        <dbReference type="EMBL" id="AKF09118.1"/>
    </source>
</evidence>
<dbReference type="PANTHER" id="PTHR44227">
    <property type="match status" value="1"/>
</dbReference>
<feature type="repeat" description="TPR" evidence="3">
    <location>
        <begin position="84"/>
        <end position="117"/>
    </location>
</feature>
<feature type="signal peptide" evidence="4">
    <location>
        <begin position="1"/>
        <end position="29"/>
    </location>
</feature>
<dbReference type="Pfam" id="PF14559">
    <property type="entry name" value="TPR_19"/>
    <property type="match status" value="2"/>
</dbReference>
<name>A0A0F6W707_9BACT</name>